<feature type="chain" id="PRO_5043461147" description="Apple domain-containing protein" evidence="1">
    <location>
        <begin position="21"/>
        <end position="160"/>
    </location>
</feature>
<comment type="caution">
    <text evidence="3">The sequence shown here is derived from an EMBL/GenBank/DDBJ whole genome shotgun (WGS) entry which is preliminary data.</text>
</comment>
<gene>
    <name evidence="3" type="ORF">MNOR_LOCUS27455</name>
</gene>
<evidence type="ECO:0000256" key="1">
    <source>
        <dbReference type="SAM" id="SignalP"/>
    </source>
</evidence>
<feature type="domain" description="Apple" evidence="2">
    <location>
        <begin position="22"/>
        <end position="103"/>
    </location>
</feature>
<proteinExistence type="predicted"/>
<dbReference type="EMBL" id="CAXKWB010028907">
    <property type="protein sequence ID" value="CAL4134693.1"/>
    <property type="molecule type" value="Genomic_DNA"/>
</dbReference>
<feature type="signal peptide" evidence="1">
    <location>
        <begin position="1"/>
        <end position="20"/>
    </location>
</feature>
<dbReference type="SUPFAM" id="SSF57414">
    <property type="entry name" value="Hairpin loop containing domain-like"/>
    <property type="match status" value="1"/>
</dbReference>
<reference evidence="3 4" key="1">
    <citation type="submission" date="2024-05" db="EMBL/GenBank/DDBJ databases">
        <authorList>
            <person name="Wallberg A."/>
        </authorList>
    </citation>
    <scope>NUCLEOTIDE SEQUENCE [LARGE SCALE GENOMIC DNA]</scope>
</reference>
<feature type="non-terminal residue" evidence="3">
    <location>
        <position position="1"/>
    </location>
</feature>
<dbReference type="PROSITE" id="PS50948">
    <property type="entry name" value="PAN"/>
    <property type="match status" value="1"/>
</dbReference>
<evidence type="ECO:0000259" key="2">
    <source>
        <dbReference type="PROSITE" id="PS50948"/>
    </source>
</evidence>
<dbReference type="Proteomes" id="UP001497623">
    <property type="component" value="Unassembled WGS sequence"/>
</dbReference>
<keyword evidence="4" id="KW-1185">Reference proteome</keyword>
<name>A0AAV2RNF7_MEGNR</name>
<feature type="non-terminal residue" evidence="3">
    <location>
        <position position="160"/>
    </location>
</feature>
<evidence type="ECO:0000313" key="3">
    <source>
        <dbReference type="EMBL" id="CAL4134693.1"/>
    </source>
</evidence>
<dbReference type="AlphaFoldDB" id="A0AAV2RNF7"/>
<accession>A0AAV2RNF7</accession>
<dbReference type="InterPro" id="IPR003609">
    <property type="entry name" value="Pan_app"/>
</dbReference>
<keyword evidence="1" id="KW-0732">Signal</keyword>
<organism evidence="3 4">
    <name type="scientific">Meganyctiphanes norvegica</name>
    <name type="common">Northern krill</name>
    <name type="synonym">Thysanopoda norvegica</name>
    <dbReference type="NCBI Taxonomy" id="48144"/>
    <lineage>
        <taxon>Eukaryota</taxon>
        <taxon>Metazoa</taxon>
        <taxon>Ecdysozoa</taxon>
        <taxon>Arthropoda</taxon>
        <taxon>Crustacea</taxon>
        <taxon>Multicrustacea</taxon>
        <taxon>Malacostraca</taxon>
        <taxon>Eumalacostraca</taxon>
        <taxon>Eucarida</taxon>
        <taxon>Euphausiacea</taxon>
        <taxon>Euphausiidae</taxon>
        <taxon>Meganyctiphanes</taxon>
    </lineage>
</organism>
<protein>
    <recommendedName>
        <fullName evidence="2">Apple domain-containing protein</fullName>
    </recommendedName>
</protein>
<sequence length="160" mass="17913">KMFSNLSKLVIILLPLSTYGTVENSWASSSFRQGRLTVTPINSYQTRTAAMCLRACQEVTSCTAYNYQASSKTCELLGNRLCDRGLDLELTDDATWRYYDTQATQDQEKNIPTYNTNYCTVQSRCSSHCGKVLGDSCDEDVQCNAGDLEMYCKPNNNESS</sequence>
<evidence type="ECO:0000313" key="4">
    <source>
        <dbReference type="Proteomes" id="UP001497623"/>
    </source>
</evidence>
<dbReference type="Pfam" id="PF00024">
    <property type="entry name" value="PAN_1"/>
    <property type="match status" value="1"/>
</dbReference>